<organism evidence="2 3">
    <name type="scientific">Bifidobacterium tissieri</name>
    <dbReference type="NCBI Taxonomy" id="1630162"/>
    <lineage>
        <taxon>Bacteria</taxon>
        <taxon>Bacillati</taxon>
        <taxon>Actinomycetota</taxon>
        <taxon>Actinomycetes</taxon>
        <taxon>Bifidobacteriales</taxon>
        <taxon>Bifidobacteriaceae</taxon>
        <taxon>Bifidobacterium</taxon>
    </lineage>
</organism>
<reference evidence="2 3" key="1">
    <citation type="journal article" date="2017" name="BMC Genomics">
        <title>Comparative genomic and phylogenomic analyses of the Bifidobacteriaceae family.</title>
        <authorList>
            <person name="Lugli G.A."/>
            <person name="Milani C."/>
            <person name="Turroni F."/>
            <person name="Duranti S."/>
            <person name="Mancabelli L."/>
            <person name="Mangifesta M."/>
            <person name="Ferrario C."/>
            <person name="Modesto M."/>
            <person name="Mattarelli P."/>
            <person name="Jiri K."/>
            <person name="van Sinderen D."/>
            <person name="Ventura M."/>
        </authorList>
    </citation>
    <scope>NUCLEOTIDE SEQUENCE [LARGE SCALE GENOMIC DNA]</scope>
    <source>
        <strain evidence="2 3">DSM 100201</strain>
    </source>
</reference>
<sequence>MQKKIYLLVGFIVGFWLIAVMIRTSIDPETGAEFAQGLSALPFSGGIFALLNAFMHVDTGLFNITTSPFVLMSILVLIVQGAIQSPLMMMLNMLFGPFLFSPYQRGGYSIVGDSDYERTKNKLMSKVWKLLGSLIATICIALFSAWMVDYALGWVNAQMIVWRVLIYIAIVAVVAAIVVVPFVVTSQTVHDLMLRMLGNFAQSCLYAFITNVCIIAVVASITAGPSIGQIAITLLVFMAWMVVYTDTDGFFIHNRSLAAV</sequence>
<dbReference type="Proteomes" id="UP000216444">
    <property type="component" value="Unassembled WGS sequence"/>
</dbReference>
<feature type="transmembrane region" description="Helical" evidence="1">
    <location>
        <begin position="127"/>
        <end position="148"/>
    </location>
</feature>
<keyword evidence="1" id="KW-1133">Transmembrane helix</keyword>
<keyword evidence="1" id="KW-0472">Membrane</keyword>
<feature type="transmembrane region" description="Helical" evidence="1">
    <location>
        <begin position="227"/>
        <end position="245"/>
    </location>
</feature>
<feature type="transmembrane region" description="Helical" evidence="1">
    <location>
        <begin position="38"/>
        <end position="57"/>
    </location>
</feature>
<feature type="transmembrane region" description="Helical" evidence="1">
    <location>
        <begin position="204"/>
        <end position="221"/>
    </location>
</feature>
<feature type="transmembrane region" description="Helical" evidence="1">
    <location>
        <begin position="6"/>
        <end position="26"/>
    </location>
</feature>
<dbReference type="AlphaFoldDB" id="A0A261FIU7"/>
<keyword evidence="3" id="KW-1185">Reference proteome</keyword>
<feature type="transmembrane region" description="Helical" evidence="1">
    <location>
        <begin position="69"/>
        <end position="95"/>
    </location>
</feature>
<accession>A0A261FIU7</accession>
<dbReference type="RefSeq" id="WP_094661871.1">
    <property type="nucleotide sequence ID" value="NZ_MWWV01000002.1"/>
</dbReference>
<feature type="transmembrane region" description="Helical" evidence="1">
    <location>
        <begin position="160"/>
        <end position="184"/>
    </location>
</feature>
<name>A0A261FIU7_9BIFI</name>
<keyword evidence="1" id="KW-0812">Transmembrane</keyword>
<evidence type="ECO:0000313" key="3">
    <source>
        <dbReference type="Proteomes" id="UP000216444"/>
    </source>
</evidence>
<evidence type="ECO:0000256" key="1">
    <source>
        <dbReference type="SAM" id="Phobius"/>
    </source>
</evidence>
<comment type="caution">
    <text evidence="2">The sequence shown here is derived from an EMBL/GenBank/DDBJ whole genome shotgun (WGS) entry which is preliminary data.</text>
</comment>
<proteinExistence type="predicted"/>
<evidence type="ECO:0000313" key="2">
    <source>
        <dbReference type="EMBL" id="OZG59081.1"/>
    </source>
</evidence>
<dbReference type="EMBL" id="MWWV01000002">
    <property type="protein sequence ID" value="OZG59081.1"/>
    <property type="molecule type" value="Genomic_DNA"/>
</dbReference>
<protein>
    <submittedName>
        <fullName evidence="2">Uncharacterized protein</fullName>
    </submittedName>
</protein>
<gene>
    <name evidence="2" type="ORF">BTIS_0234</name>
</gene>